<reference evidence="1 2" key="1">
    <citation type="submission" date="2014-04" db="EMBL/GenBank/DDBJ databases">
        <authorList>
            <consortium name="International Citrus Genome Consortium"/>
            <person name="Gmitter F."/>
            <person name="Chen C."/>
            <person name="Farmerie W."/>
            <person name="Harkins T."/>
            <person name="Desany B."/>
            <person name="Mohiuddin M."/>
            <person name="Kodira C."/>
            <person name="Borodovsky M."/>
            <person name="Lomsadze A."/>
            <person name="Burns P."/>
            <person name="Jenkins J."/>
            <person name="Prochnik S."/>
            <person name="Shu S."/>
            <person name="Chapman J."/>
            <person name="Pitluck S."/>
            <person name="Schmutz J."/>
            <person name="Rokhsar D."/>
        </authorList>
    </citation>
    <scope>NUCLEOTIDE SEQUENCE</scope>
</reference>
<dbReference type="PANTHER" id="PTHR36061:SF3">
    <property type="entry name" value="OS04G0692200 PROTEIN"/>
    <property type="match status" value="1"/>
</dbReference>
<evidence type="ECO:0000313" key="2">
    <source>
        <dbReference type="Proteomes" id="UP000027120"/>
    </source>
</evidence>
<dbReference type="AlphaFoldDB" id="A0A067EQZ4"/>
<gene>
    <name evidence="1" type="ORF">CISIN_1g0207702mg</name>
</gene>
<dbReference type="PANTHER" id="PTHR36061">
    <property type="match status" value="1"/>
</dbReference>
<evidence type="ECO:0000313" key="1">
    <source>
        <dbReference type="EMBL" id="KDO57543.1"/>
    </source>
</evidence>
<dbReference type="Pfam" id="PF12527">
    <property type="entry name" value="DUF3727"/>
    <property type="match status" value="1"/>
</dbReference>
<proteinExistence type="predicted"/>
<organism evidence="1 2">
    <name type="scientific">Citrus sinensis</name>
    <name type="common">Sweet orange</name>
    <name type="synonym">Citrus aurantium var. sinensis</name>
    <dbReference type="NCBI Taxonomy" id="2711"/>
    <lineage>
        <taxon>Eukaryota</taxon>
        <taxon>Viridiplantae</taxon>
        <taxon>Streptophyta</taxon>
        <taxon>Embryophyta</taxon>
        <taxon>Tracheophyta</taxon>
        <taxon>Spermatophyta</taxon>
        <taxon>Magnoliopsida</taxon>
        <taxon>eudicotyledons</taxon>
        <taxon>Gunneridae</taxon>
        <taxon>Pentapetalae</taxon>
        <taxon>rosids</taxon>
        <taxon>malvids</taxon>
        <taxon>Sapindales</taxon>
        <taxon>Rutaceae</taxon>
        <taxon>Aurantioideae</taxon>
        <taxon>Citrus</taxon>
    </lineage>
</organism>
<feature type="non-terminal residue" evidence="1">
    <location>
        <position position="1"/>
    </location>
</feature>
<dbReference type="InterPro" id="IPR022203">
    <property type="entry name" value="DUF3727"/>
</dbReference>
<name>A0A067EQZ4_CITSI</name>
<keyword evidence="2" id="KW-1185">Reference proteome</keyword>
<sequence>DGQDIDGLPTEGVEITCFHLDGSHFMIYTPSDPLLFVAVKVACQIS</sequence>
<dbReference type="EMBL" id="KK784961">
    <property type="protein sequence ID" value="KDO57543.1"/>
    <property type="molecule type" value="Genomic_DNA"/>
</dbReference>
<accession>A0A067EQZ4</accession>
<protein>
    <submittedName>
        <fullName evidence="1">Uncharacterized protein</fullName>
    </submittedName>
</protein>
<dbReference type="Proteomes" id="UP000027120">
    <property type="component" value="Unassembled WGS sequence"/>
</dbReference>